<dbReference type="GO" id="GO:0016491">
    <property type="term" value="F:oxidoreductase activity"/>
    <property type="evidence" value="ECO:0007669"/>
    <property type="project" value="UniProtKB-KW"/>
</dbReference>
<gene>
    <name evidence="5" type="ORF">BSTOLATCC_MIC53296</name>
</gene>
<evidence type="ECO:0000259" key="4">
    <source>
        <dbReference type="Pfam" id="PF00248"/>
    </source>
</evidence>
<dbReference type="PANTHER" id="PTHR43150:SF2">
    <property type="entry name" value="HYPERKINETIC, ISOFORM M"/>
    <property type="match status" value="1"/>
</dbReference>
<dbReference type="PANTHER" id="PTHR43150">
    <property type="entry name" value="HYPERKINETIC, ISOFORM M"/>
    <property type="match status" value="1"/>
</dbReference>
<dbReference type="PRINTS" id="PR01577">
    <property type="entry name" value="KCNABCHANNEL"/>
</dbReference>
<evidence type="ECO:0000256" key="3">
    <source>
        <dbReference type="ARBA" id="ARBA00023002"/>
    </source>
</evidence>
<evidence type="ECO:0000256" key="1">
    <source>
        <dbReference type="ARBA" id="ARBA00006515"/>
    </source>
</evidence>
<feature type="domain" description="NADP-dependent oxidoreductase" evidence="4">
    <location>
        <begin position="22"/>
        <end position="327"/>
    </location>
</feature>
<accession>A0AAU9K212</accession>
<dbReference type="InterPro" id="IPR023210">
    <property type="entry name" value="NADP_OxRdtase_dom"/>
</dbReference>
<dbReference type="InterPro" id="IPR036812">
    <property type="entry name" value="NAD(P)_OxRdtase_dom_sf"/>
</dbReference>
<evidence type="ECO:0000313" key="6">
    <source>
        <dbReference type="Proteomes" id="UP001162131"/>
    </source>
</evidence>
<dbReference type="AlphaFoldDB" id="A0AAU9K212"/>
<dbReference type="EMBL" id="CAJZBQ010000053">
    <property type="protein sequence ID" value="CAG9331220.1"/>
    <property type="molecule type" value="Genomic_DNA"/>
</dbReference>
<organism evidence="5 6">
    <name type="scientific">Blepharisma stoltei</name>
    <dbReference type="NCBI Taxonomy" id="1481888"/>
    <lineage>
        <taxon>Eukaryota</taxon>
        <taxon>Sar</taxon>
        <taxon>Alveolata</taxon>
        <taxon>Ciliophora</taxon>
        <taxon>Postciliodesmatophora</taxon>
        <taxon>Heterotrichea</taxon>
        <taxon>Heterotrichida</taxon>
        <taxon>Blepharismidae</taxon>
        <taxon>Blepharisma</taxon>
    </lineage>
</organism>
<dbReference type="SUPFAM" id="SSF51430">
    <property type="entry name" value="NAD(P)-linked oxidoreductase"/>
    <property type="match status" value="1"/>
</dbReference>
<keyword evidence="3" id="KW-0560">Oxidoreductase</keyword>
<keyword evidence="6" id="KW-1185">Reference proteome</keyword>
<dbReference type="Proteomes" id="UP001162131">
    <property type="component" value="Unassembled WGS sequence"/>
</dbReference>
<evidence type="ECO:0000313" key="5">
    <source>
        <dbReference type="EMBL" id="CAG9331220.1"/>
    </source>
</evidence>
<sequence>MVEKDTMIYRNLGNSGLKVSAIGFGNWLTGHNMEIEEAQFQCFQKSIDAGINFFDTAEIYGSGNAETVFGNILKRGDWDREKLVISTKFIRCGNKVGLSRKRLVQGMRNSLKRLQLDYVDVMFLHRYDQEVPLEETIRAVNHLIEKGKADYWGTSEFTAQEIQECHKICEKYGFIAPVADQCQYNLIVRDKVEVEFVPLYEKYGMGTTIWSPLMGGILSGKYNNLEFPEGSRLADPSLTPMMKKIYEGYFLPENREKTGKMLNGLGAIAAELGCSQSQLALAWCVKNNDVSTAIFGATRPAQVEDNVGAIDLLSRLTPELLARIEELFGTRPTPPINWRNWTPLPARR</sequence>
<reference evidence="5" key="1">
    <citation type="submission" date="2021-09" db="EMBL/GenBank/DDBJ databases">
        <authorList>
            <consortium name="AG Swart"/>
            <person name="Singh M."/>
            <person name="Singh A."/>
            <person name="Seah K."/>
            <person name="Emmerich C."/>
        </authorList>
    </citation>
    <scope>NUCLEOTIDE SEQUENCE</scope>
    <source>
        <strain evidence="5">ATCC30299</strain>
    </source>
</reference>
<comment type="caution">
    <text evidence="5">The sequence shown here is derived from an EMBL/GenBank/DDBJ whole genome shotgun (WGS) entry which is preliminary data.</text>
</comment>
<keyword evidence="2" id="KW-0521">NADP</keyword>
<name>A0AAU9K212_9CILI</name>
<proteinExistence type="inferred from homology"/>
<protein>
    <recommendedName>
        <fullName evidence="4">NADP-dependent oxidoreductase domain-containing protein</fullName>
    </recommendedName>
</protein>
<dbReference type="InterPro" id="IPR005399">
    <property type="entry name" value="K_chnl_volt-dep_bsu_KCNAB-rel"/>
</dbReference>
<dbReference type="Pfam" id="PF00248">
    <property type="entry name" value="Aldo_ket_red"/>
    <property type="match status" value="1"/>
</dbReference>
<dbReference type="Gene3D" id="3.20.20.100">
    <property type="entry name" value="NADP-dependent oxidoreductase domain"/>
    <property type="match status" value="1"/>
</dbReference>
<evidence type="ECO:0000256" key="2">
    <source>
        <dbReference type="ARBA" id="ARBA00022857"/>
    </source>
</evidence>
<comment type="similarity">
    <text evidence="1">Belongs to the shaker potassium channel beta subunit family.</text>
</comment>